<comment type="caution">
    <text evidence="3">The sequence shown here is derived from an EMBL/GenBank/DDBJ whole genome shotgun (WGS) entry which is preliminary data.</text>
</comment>
<reference evidence="3 4" key="1">
    <citation type="journal article" date="2013" name="Genome Announc.">
        <title>Draft Genome Sequence of Strain JLT2015T, Belonging to the Family Sphingomonadaceae of the Alphaproteobacteria.</title>
        <authorList>
            <person name="Tang K."/>
            <person name="Liu K."/>
            <person name="Li S."/>
            <person name="Jiao N."/>
        </authorList>
    </citation>
    <scope>NUCLEOTIDE SEQUENCE [LARGE SCALE GENOMIC DNA]</scope>
    <source>
        <strain evidence="3 4">JLT2015</strain>
    </source>
</reference>
<keyword evidence="4" id="KW-1185">Reference proteome</keyword>
<evidence type="ECO:0000256" key="1">
    <source>
        <dbReference type="SAM" id="MobiDB-lite"/>
    </source>
</evidence>
<feature type="domain" description="Anti-sigma K factor RskA C-terminal" evidence="2">
    <location>
        <begin position="109"/>
        <end position="245"/>
    </location>
</feature>
<evidence type="ECO:0000313" key="4">
    <source>
        <dbReference type="Proteomes" id="UP000011717"/>
    </source>
</evidence>
<dbReference type="Proteomes" id="UP000011717">
    <property type="component" value="Unassembled WGS sequence"/>
</dbReference>
<organism evidence="3 4">
    <name type="scientific">Pacificimonas flava</name>
    <dbReference type="NCBI Taxonomy" id="1234595"/>
    <lineage>
        <taxon>Bacteria</taxon>
        <taxon>Pseudomonadati</taxon>
        <taxon>Pseudomonadota</taxon>
        <taxon>Alphaproteobacteria</taxon>
        <taxon>Sphingomonadales</taxon>
        <taxon>Sphingosinicellaceae</taxon>
        <taxon>Pacificimonas</taxon>
    </lineage>
</organism>
<name>M2U4T1_9SPHN</name>
<gene>
    <name evidence="3" type="ORF">C725_1591</name>
</gene>
<dbReference type="OrthoDB" id="9816387at2"/>
<evidence type="ECO:0000259" key="2">
    <source>
        <dbReference type="Pfam" id="PF10099"/>
    </source>
</evidence>
<proteinExistence type="predicted"/>
<protein>
    <recommendedName>
        <fullName evidence="2">Anti-sigma K factor RskA C-terminal domain-containing protein</fullName>
    </recommendedName>
</protein>
<dbReference type="InterPro" id="IPR018764">
    <property type="entry name" value="RskA_C"/>
</dbReference>
<feature type="region of interest" description="Disordered" evidence="1">
    <location>
        <begin position="231"/>
        <end position="254"/>
    </location>
</feature>
<dbReference type="GO" id="GO:0016989">
    <property type="term" value="F:sigma factor antagonist activity"/>
    <property type="evidence" value="ECO:0007669"/>
    <property type="project" value="TreeGrafter"/>
</dbReference>
<dbReference type="GO" id="GO:0005886">
    <property type="term" value="C:plasma membrane"/>
    <property type="evidence" value="ECO:0007669"/>
    <property type="project" value="InterPro"/>
</dbReference>
<dbReference type="PATRIC" id="fig|1234595.3.peg.1592"/>
<evidence type="ECO:0000313" key="3">
    <source>
        <dbReference type="EMBL" id="EMD82993.1"/>
    </source>
</evidence>
<dbReference type="AlphaFoldDB" id="M2U4T1"/>
<dbReference type="Pfam" id="PF10099">
    <property type="entry name" value="RskA_C"/>
    <property type="match status" value="1"/>
</dbReference>
<dbReference type="InterPro" id="IPR051474">
    <property type="entry name" value="Anti-sigma-K/W_factor"/>
</dbReference>
<dbReference type="GO" id="GO:0006417">
    <property type="term" value="P:regulation of translation"/>
    <property type="evidence" value="ECO:0007669"/>
    <property type="project" value="TreeGrafter"/>
</dbReference>
<dbReference type="PANTHER" id="PTHR37461:SF1">
    <property type="entry name" value="ANTI-SIGMA-K FACTOR RSKA"/>
    <property type="match status" value="1"/>
</dbReference>
<dbReference type="EMBL" id="AMRV01000004">
    <property type="protein sequence ID" value="EMD82993.1"/>
    <property type="molecule type" value="Genomic_DNA"/>
</dbReference>
<sequence>MSDLDEFGPEERRILQAAEYVLGVLSADAWAAASARVESDAAFAADVAWWEAQFAPLLGLYPEAEPPAGLWTRIERQIGESAGAGASPQAANDAGGVAPWWRAYGIGMSAVAAVLLAVLLTRPPEIVAVPTPVEVPAEPQPAPAAPLELLSARVAPEEGIPVAVITYDPGSRRLIVSPVSIAAGARQTPELRFIPADGTPRSLGTIAPADGISVSLPSDFSPDSTLAISIEPEGGSPTGAPTGPIVGTGTLEEI</sequence>
<dbReference type="RefSeq" id="WP_008601666.1">
    <property type="nucleotide sequence ID" value="NZ_AMRV01000004.1"/>
</dbReference>
<dbReference type="PANTHER" id="PTHR37461">
    <property type="entry name" value="ANTI-SIGMA-K FACTOR RSKA"/>
    <property type="match status" value="1"/>
</dbReference>
<accession>M2U4T1</accession>